<keyword evidence="4 6" id="KW-1133">Transmembrane helix</keyword>
<evidence type="ECO:0008006" key="11">
    <source>
        <dbReference type="Google" id="ProtNLM"/>
    </source>
</evidence>
<dbReference type="GO" id="GO:0005524">
    <property type="term" value="F:ATP binding"/>
    <property type="evidence" value="ECO:0007669"/>
    <property type="project" value="InterPro"/>
</dbReference>
<dbReference type="Gene3D" id="1.20.1250.20">
    <property type="entry name" value="MFS general substrate transporter like domains"/>
    <property type="match status" value="2"/>
</dbReference>
<comment type="similarity">
    <text evidence="2">Belongs to the major facilitator superfamily. MFSD6 family.</text>
</comment>
<accession>A0A1Q9E077</accession>
<dbReference type="Proteomes" id="UP000186817">
    <property type="component" value="Unassembled WGS sequence"/>
</dbReference>
<evidence type="ECO:0000259" key="7">
    <source>
        <dbReference type="Pfam" id="PF00069"/>
    </source>
</evidence>
<dbReference type="GO" id="GO:0004672">
    <property type="term" value="F:protein kinase activity"/>
    <property type="evidence" value="ECO:0007669"/>
    <property type="project" value="InterPro"/>
</dbReference>
<dbReference type="PANTHER" id="PTHR16172">
    <property type="entry name" value="MAJOR FACILITATOR SUPERFAMILY DOMAIN-CONTAINING PROTEIN 6-LIKE"/>
    <property type="match status" value="1"/>
</dbReference>
<organism evidence="9 10">
    <name type="scientific">Symbiodinium microadriaticum</name>
    <name type="common">Dinoflagellate</name>
    <name type="synonym">Zooxanthella microadriatica</name>
    <dbReference type="NCBI Taxonomy" id="2951"/>
    <lineage>
        <taxon>Eukaryota</taxon>
        <taxon>Sar</taxon>
        <taxon>Alveolata</taxon>
        <taxon>Dinophyceae</taxon>
        <taxon>Suessiales</taxon>
        <taxon>Symbiodiniaceae</taxon>
        <taxon>Symbiodinium</taxon>
    </lineage>
</organism>
<feature type="transmembrane region" description="Helical" evidence="6">
    <location>
        <begin position="1425"/>
        <end position="1444"/>
    </location>
</feature>
<name>A0A1Q9E077_SYMMI</name>
<dbReference type="EMBL" id="LSRX01000313">
    <property type="protein sequence ID" value="OLQ00844.1"/>
    <property type="molecule type" value="Genomic_DNA"/>
</dbReference>
<dbReference type="InterPro" id="IPR000719">
    <property type="entry name" value="Prot_kinase_dom"/>
</dbReference>
<dbReference type="Pfam" id="PF00069">
    <property type="entry name" value="Pkinase"/>
    <property type="match status" value="1"/>
</dbReference>
<evidence type="ECO:0000313" key="9">
    <source>
        <dbReference type="EMBL" id="OLQ00844.1"/>
    </source>
</evidence>
<dbReference type="PANTHER" id="PTHR16172:SF41">
    <property type="entry name" value="MAJOR FACILITATOR SUPERFAMILY DOMAIN-CONTAINING PROTEIN 6-LIKE"/>
    <property type="match status" value="1"/>
</dbReference>
<evidence type="ECO:0000256" key="1">
    <source>
        <dbReference type="ARBA" id="ARBA00004141"/>
    </source>
</evidence>
<dbReference type="SUPFAM" id="SSF56112">
    <property type="entry name" value="Protein kinase-like (PK-like)"/>
    <property type="match status" value="1"/>
</dbReference>
<dbReference type="InterPro" id="IPR036259">
    <property type="entry name" value="MFS_trans_sf"/>
</dbReference>
<feature type="domain" description="Major facilitator superfamily associated" evidence="8">
    <location>
        <begin position="1131"/>
        <end position="1487"/>
    </location>
</feature>
<feature type="transmembrane region" description="Helical" evidence="6">
    <location>
        <begin position="1291"/>
        <end position="1311"/>
    </location>
</feature>
<comment type="subcellular location">
    <subcellularLocation>
        <location evidence="1">Membrane</location>
        <topology evidence="1">Multi-pass membrane protein</topology>
    </subcellularLocation>
</comment>
<dbReference type="SUPFAM" id="SSF103473">
    <property type="entry name" value="MFS general substrate transporter"/>
    <property type="match status" value="1"/>
</dbReference>
<feature type="transmembrane region" description="Helical" evidence="6">
    <location>
        <begin position="1332"/>
        <end position="1358"/>
    </location>
</feature>
<feature type="transmembrane region" description="Helical" evidence="6">
    <location>
        <begin position="1464"/>
        <end position="1484"/>
    </location>
</feature>
<dbReference type="GO" id="GO:0016020">
    <property type="term" value="C:membrane"/>
    <property type="evidence" value="ECO:0007669"/>
    <property type="project" value="UniProtKB-SubCell"/>
</dbReference>
<keyword evidence="10" id="KW-1185">Reference proteome</keyword>
<feature type="transmembrane region" description="Helical" evidence="6">
    <location>
        <begin position="1396"/>
        <end position="1419"/>
    </location>
</feature>
<evidence type="ECO:0000256" key="3">
    <source>
        <dbReference type="ARBA" id="ARBA00022692"/>
    </source>
</evidence>
<keyword evidence="3 6" id="KW-0812">Transmembrane</keyword>
<feature type="domain" description="Protein kinase" evidence="7">
    <location>
        <begin position="232"/>
        <end position="302"/>
    </location>
</feature>
<sequence length="1538" mass="169696">MTATLSPLRLRCTFSPEDSANLKAERDFGLLEAQQSQPPGSKNGFKWRSLLMLLCLEIPRRHVERLVAHPKFRGKPEEPRIKAVATKFGWKFSWIDEERRRMEREERAKLGSKAWEERLQALMEKGVPDVKGVPAGFCKKAGTRNIDPKLLGEGLCKSEAQYGCGRKVNPGRHASGRPYDTCCALCASGSHDPLCGKQASAFEDDRICVLVSAAAGFVLRLQRLRNRGSPEVHRDLNAKNFMITGEDRTVKLIDFGLATRFHGYLPKDVYAGRSTSHYMAPEMILDGKYSAALIRSPAVDIWLMLLPKDDERKKHLLGKKAGYEQLLQSQGIFVMQGYIDRKLDKCSQLQKRSCSEQATGDFRSEYKAASRAYAAYAIEERKSEEPLTEYAGGLGGLQKVEELYGFLGVGRTSGLLDVGLAFLKPQLLASALGPEYCHFFLGIEAKTELQPDIVDRLRRFAKAPRLKKVSLLFMAHLVEHDEKLLDGKISREELEAGLRNAAIQLPADMAEIFDGCSGHREGQRRTYGFVVAFKITQPESLIDERNLATRSASVYLYSWRNLTMVVEILIRPPQMERIQIPAGAAPAIPWGAVDYRETGDGKATFRAPGPVRGRKQFVCIASEAEHGAAIIGTCGSARYRCFLFRGFGMFDLEDHETAGSTQDHFKADQGDPLADEMRQLVDIVEPRTKHAKAAVVERSCLRLDSGPYTPVARGFAAGNVHRHVSSVLGSERLRLFAADPSETIRDTERLLWFCNVFDPIYRGDDGTALYASMPIALADGPLAGHTEMLQFCRVQGGKRTVQPGAQHRFAPAAVYEKHDGHQPAAVDGGEIATRGAPDELEADNSIEAILARSRRKELVARVRRWGSHGNGSRLEPAERKWQKLFVALPWLTFAAMVAFGTFVWTVQSEEELHLLIVSVFVPALRDLEGLLRKAEIPVSITALDLTASPHTKCVQEAVAPHIQLILPRSMDGEATLFRSCYQEELPAHKRSLSLPPRPSKACVEGDAELHTATPSPSEKKVVGEHVPIIIGNAATFFGPAILAGVQGLAGPRAPEISAEDISRLENGIQKLRDLIFEMLFLQEVPLPDVDRKDRSAIAAAEKKRWQAVYQAEQEIESGGGCPKKYADVSLLLLCIGANSSLFRFIAVFYHELGLSNWQIGILQTLHPWMTFLGSLVWAAICDATGAYKPILLVSNFCGALVMCSLQAASEGQFTRVCASVALGSFMLSARAGLLDALTLKVVEEYRSRAAGAEGGNVPSYGQQRLWGSAGFGLFALLSGCAMGRIGSSGMFLIFLFCLLMTVVLVLTQLPARGTRAEPPPAASQDPGSLCRFDVWWFFSNLLVYGAHMALVESFLFVYLSADFVGASKQLLGASVSVMCIFEVPVYLLIQRLIDRFPLTLLLSCCHVIFAFRVFAYSILPEDRPYFVLFIEPLHGATMAAMWACSVELGRRLAPEGARARMQALVAGIYYRVASGAGSLLWGHLTQQPPLGYGFQAMYRLASVTILSWCIIWNVGWCLRSGRNAQPTAYRPLPDRASA</sequence>
<feature type="transmembrane region" description="Helical" evidence="6">
    <location>
        <begin position="1370"/>
        <end position="1389"/>
    </location>
</feature>
<keyword evidence="5 6" id="KW-0472">Membrane</keyword>
<protein>
    <recommendedName>
        <fullName evidence="11">Major facilitator superfamily domain-containing protein 6</fullName>
    </recommendedName>
</protein>
<evidence type="ECO:0000313" key="10">
    <source>
        <dbReference type="Proteomes" id="UP000186817"/>
    </source>
</evidence>
<evidence type="ECO:0000259" key="8">
    <source>
        <dbReference type="Pfam" id="PF12832"/>
    </source>
</evidence>
<evidence type="ECO:0000256" key="2">
    <source>
        <dbReference type="ARBA" id="ARBA00005241"/>
    </source>
</evidence>
<proteinExistence type="inferred from homology"/>
<dbReference type="InterPro" id="IPR024989">
    <property type="entry name" value="MFS_assoc_dom"/>
</dbReference>
<dbReference type="OrthoDB" id="515887at2759"/>
<evidence type="ECO:0000256" key="4">
    <source>
        <dbReference type="ARBA" id="ARBA00022989"/>
    </source>
</evidence>
<evidence type="ECO:0000256" key="5">
    <source>
        <dbReference type="ARBA" id="ARBA00023136"/>
    </source>
</evidence>
<feature type="transmembrane region" description="Helical" evidence="6">
    <location>
        <begin position="1496"/>
        <end position="1518"/>
    </location>
</feature>
<evidence type="ECO:0000256" key="6">
    <source>
        <dbReference type="SAM" id="Phobius"/>
    </source>
</evidence>
<dbReference type="InterPro" id="IPR011009">
    <property type="entry name" value="Kinase-like_dom_sf"/>
</dbReference>
<comment type="caution">
    <text evidence="9">The sequence shown here is derived from an EMBL/GenBank/DDBJ whole genome shotgun (WGS) entry which is preliminary data.</text>
</comment>
<gene>
    <name evidence="9" type="ORF">AK812_SmicGene16459</name>
</gene>
<dbReference type="Gene3D" id="1.10.510.10">
    <property type="entry name" value="Transferase(Phosphotransferase) domain 1"/>
    <property type="match status" value="1"/>
</dbReference>
<dbReference type="Pfam" id="PF12832">
    <property type="entry name" value="MFS_1_like"/>
    <property type="match status" value="1"/>
</dbReference>
<reference evidence="9 10" key="1">
    <citation type="submission" date="2016-02" db="EMBL/GenBank/DDBJ databases">
        <title>Genome analysis of coral dinoflagellate symbionts highlights evolutionary adaptations to a symbiotic lifestyle.</title>
        <authorList>
            <person name="Aranda M."/>
            <person name="Li Y."/>
            <person name="Liew Y.J."/>
            <person name="Baumgarten S."/>
            <person name="Simakov O."/>
            <person name="Wilson M."/>
            <person name="Piel J."/>
            <person name="Ashoor H."/>
            <person name="Bougouffa S."/>
            <person name="Bajic V.B."/>
            <person name="Ryu T."/>
            <person name="Ravasi T."/>
            <person name="Bayer T."/>
            <person name="Micklem G."/>
            <person name="Kim H."/>
            <person name="Bhak J."/>
            <person name="Lajeunesse T.C."/>
            <person name="Voolstra C.R."/>
        </authorList>
    </citation>
    <scope>NUCLEOTIDE SEQUENCE [LARGE SCALE GENOMIC DNA]</scope>
    <source>
        <strain evidence="9 10">CCMP2467</strain>
    </source>
</reference>
<dbReference type="InterPro" id="IPR051717">
    <property type="entry name" value="MFS_MFSD6"/>
</dbReference>